<evidence type="ECO:0000259" key="2">
    <source>
        <dbReference type="PROSITE" id="PS50191"/>
    </source>
</evidence>
<feature type="compositionally biased region" description="Polar residues" evidence="1">
    <location>
        <begin position="17"/>
        <end position="37"/>
    </location>
</feature>
<accession>A0ABR4ASP2</accession>
<reference evidence="3 4" key="1">
    <citation type="submission" date="2024-09" db="EMBL/GenBank/DDBJ databases">
        <title>Rethinking Asexuality: The Enigmatic Case of Functional Sexual Genes in Lepraria (Stereocaulaceae).</title>
        <authorList>
            <person name="Doellman M."/>
            <person name="Sun Y."/>
            <person name="Barcenas-Pena A."/>
            <person name="Lumbsch H.T."/>
            <person name="Grewe F."/>
        </authorList>
    </citation>
    <scope>NUCLEOTIDE SEQUENCE [LARGE SCALE GENOMIC DNA]</scope>
    <source>
        <strain evidence="3 4">Mercado 3170</strain>
    </source>
</reference>
<dbReference type="SMART" id="SM01100">
    <property type="entry name" value="CRAL_TRIO_N"/>
    <property type="match status" value="1"/>
</dbReference>
<keyword evidence="4" id="KW-1185">Reference proteome</keyword>
<dbReference type="EMBL" id="JBEFKJ010000001">
    <property type="protein sequence ID" value="KAL2048255.1"/>
    <property type="molecule type" value="Genomic_DNA"/>
</dbReference>
<feature type="region of interest" description="Disordered" evidence="1">
    <location>
        <begin position="370"/>
        <end position="419"/>
    </location>
</feature>
<sequence>MVSIERQKENPLPILVDNSQEPNSIAQPPVMNGNSQGKEYISNGHAPEPAQTNDARFPSIAAPSDAPTTYLNATVDGSTTPVKTPFVHPTPSSTPATRPPLTADQQTKYNSLLNKAQFWPSVLTSSKPDAADAPLTDSERQWLTRECLLRYLRAAKWNEAQATARVQATLVWRREYGVEEHTADYISEENETGKQVLLGYDNEGRPCLYLNPHLQNTKKTEKQIQHLVFMLERCIDLLPPGQETLALLCNFKESRKGDGATVAQARQTLNILQNHYPERLGKACVKDVPWIIWGFFKIITPFIDPTTKEKMKFDEDLTKIVPSAQLLKKFGGDVEFKYDHKAYWPALNTLAETRRKEMRERWEAGGKRVGESEEYLRGRGESVSVKDEKAKKEKMGNGTLGVGVPKLRRSPSFQDEVKS</sequence>
<proteinExistence type="predicted"/>
<organism evidence="3 4">
    <name type="scientific">Stereocaulon virgatum</name>
    <dbReference type="NCBI Taxonomy" id="373712"/>
    <lineage>
        <taxon>Eukaryota</taxon>
        <taxon>Fungi</taxon>
        <taxon>Dikarya</taxon>
        <taxon>Ascomycota</taxon>
        <taxon>Pezizomycotina</taxon>
        <taxon>Lecanoromycetes</taxon>
        <taxon>OSLEUM clade</taxon>
        <taxon>Lecanoromycetidae</taxon>
        <taxon>Lecanorales</taxon>
        <taxon>Lecanorineae</taxon>
        <taxon>Stereocaulaceae</taxon>
        <taxon>Stereocaulon</taxon>
    </lineage>
</organism>
<evidence type="ECO:0000313" key="4">
    <source>
        <dbReference type="Proteomes" id="UP001590950"/>
    </source>
</evidence>
<gene>
    <name evidence="3" type="ORF">N7G274_000166</name>
</gene>
<dbReference type="PANTHER" id="PTHR45824:SF29">
    <property type="entry name" value="GH16843P"/>
    <property type="match status" value="1"/>
</dbReference>
<dbReference type="InterPro" id="IPR011074">
    <property type="entry name" value="CRAL/TRIO_N_dom"/>
</dbReference>
<dbReference type="PROSITE" id="PS50191">
    <property type="entry name" value="CRAL_TRIO"/>
    <property type="match status" value="1"/>
</dbReference>
<feature type="compositionally biased region" description="Polar residues" evidence="1">
    <location>
        <begin position="66"/>
        <end position="82"/>
    </location>
</feature>
<dbReference type="CDD" id="cd00170">
    <property type="entry name" value="SEC14"/>
    <property type="match status" value="1"/>
</dbReference>
<evidence type="ECO:0000256" key="1">
    <source>
        <dbReference type="SAM" id="MobiDB-lite"/>
    </source>
</evidence>
<dbReference type="PANTHER" id="PTHR45824">
    <property type="entry name" value="GH16843P"/>
    <property type="match status" value="1"/>
</dbReference>
<dbReference type="Pfam" id="PF00650">
    <property type="entry name" value="CRAL_TRIO"/>
    <property type="match status" value="1"/>
</dbReference>
<feature type="region of interest" description="Disordered" evidence="1">
    <location>
        <begin position="1"/>
        <end position="102"/>
    </location>
</feature>
<feature type="domain" description="CRAL-TRIO" evidence="2">
    <location>
        <begin position="185"/>
        <end position="338"/>
    </location>
</feature>
<feature type="compositionally biased region" description="Low complexity" evidence="1">
    <location>
        <begin position="89"/>
        <end position="102"/>
    </location>
</feature>
<dbReference type="InterPro" id="IPR001251">
    <property type="entry name" value="CRAL-TRIO_dom"/>
</dbReference>
<evidence type="ECO:0000313" key="3">
    <source>
        <dbReference type="EMBL" id="KAL2048255.1"/>
    </source>
</evidence>
<dbReference type="Pfam" id="PF03765">
    <property type="entry name" value="CRAL_TRIO_N"/>
    <property type="match status" value="1"/>
</dbReference>
<protein>
    <recommendedName>
        <fullName evidence="2">CRAL-TRIO domain-containing protein</fullName>
    </recommendedName>
</protein>
<dbReference type="InterPro" id="IPR052578">
    <property type="entry name" value="PI_Transfer_CRAL-TRIO"/>
</dbReference>
<comment type="caution">
    <text evidence="3">The sequence shown here is derived from an EMBL/GenBank/DDBJ whole genome shotgun (WGS) entry which is preliminary data.</text>
</comment>
<dbReference type="InterPro" id="IPR036865">
    <property type="entry name" value="CRAL-TRIO_dom_sf"/>
</dbReference>
<dbReference type="SMART" id="SM00516">
    <property type="entry name" value="SEC14"/>
    <property type="match status" value="1"/>
</dbReference>
<feature type="compositionally biased region" description="Basic and acidic residues" evidence="1">
    <location>
        <begin position="370"/>
        <end position="395"/>
    </location>
</feature>
<dbReference type="SUPFAM" id="SSF52087">
    <property type="entry name" value="CRAL/TRIO domain"/>
    <property type="match status" value="1"/>
</dbReference>
<dbReference type="Proteomes" id="UP001590950">
    <property type="component" value="Unassembled WGS sequence"/>
</dbReference>
<name>A0ABR4ASP2_9LECA</name>
<dbReference type="Gene3D" id="3.40.525.10">
    <property type="entry name" value="CRAL-TRIO lipid binding domain"/>
    <property type="match status" value="1"/>
</dbReference>
<dbReference type="SUPFAM" id="SSF46938">
    <property type="entry name" value="CRAL/TRIO N-terminal domain"/>
    <property type="match status" value="1"/>
</dbReference>
<dbReference type="InterPro" id="IPR036273">
    <property type="entry name" value="CRAL/TRIO_N_dom_sf"/>
</dbReference>